<keyword evidence="2" id="KW-1185">Reference proteome</keyword>
<sequence>MNTQKKANNGKRESANVEFGMEFGDLNAAKMYETPFPKKKRKNK</sequence>
<organism evidence="1 2">
    <name type="scientific">Mesobacillus foraminis</name>
    <dbReference type="NCBI Taxonomy" id="279826"/>
    <lineage>
        <taxon>Bacteria</taxon>
        <taxon>Bacillati</taxon>
        <taxon>Bacillota</taxon>
        <taxon>Bacilli</taxon>
        <taxon>Bacillales</taxon>
        <taxon>Bacillaceae</taxon>
        <taxon>Mesobacillus</taxon>
    </lineage>
</organism>
<gene>
    <name evidence="1" type="ORF">EV146_10158</name>
</gene>
<dbReference type="AlphaFoldDB" id="A0A4R2BKK8"/>
<evidence type="ECO:0000313" key="2">
    <source>
        <dbReference type="Proteomes" id="UP000295689"/>
    </source>
</evidence>
<dbReference type="RefSeq" id="WP_257535644.1">
    <property type="nucleotide sequence ID" value="NZ_CP033044.1"/>
</dbReference>
<dbReference type="EMBL" id="SLVV01000001">
    <property type="protein sequence ID" value="TCN27731.1"/>
    <property type="molecule type" value="Genomic_DNA"/>
</dbReference>
<name>A0A4R2BKK8_9BACI</name>
<comment type="caution">
    <text evidence="1">The sequence shown here is derived from an EMBL/GenBank/DDBJ whole genome shotgun (WGS) entry which is preliminary data.</text>
</comment>
<evidence type="ECO:0000313" key="1">
    <source>
        <dbReference type="EMBL" id="TCN27731.1"/>
    </source>
</evidence>
<protein>
    <submittedName>
        <fullName evidence="1">Uncharacterized protein</fullName>
    </submittedName>
</protein>
<accession>A0A4R2BKK8</accession>
<proteinExistence type="predicted"/>
<dbReference type="Proteomes" id="UP000295689">
    <property type="component" value="Unassembled WGS sequence"/>
</dbReference>
<reference evidence="1 2" key="1">
    <citation type="journal article" date="2015" name="Stand. Genomic Sci.">
        <title>Genomic Encyclopedia of Bacterial and Archaeal Type Strains, Phase III: the genomes of soil and plant-associated and newly described type strains.</title>
        <authorList>
            <person name="Whitman W.B."/>
            <person name="Woyke T."/>
            <person name="Klenk H.P."/>
            <person name="Zhou Y."/>
            <person name="Lilburn T.G."/>
            <person name="Beck B.J."/>
            <person name="De Vos P."/>
            <person name="Vandamme P."/>
            <person name="Eisen J.A."/>
            <person name="Garrity G."/>
            <person name="Hugenholtz P."/>
            <person name="Kyrpides N.C."/>
        </authorList>
    </citation>
    <scope>NUCLEOTIDE SEQUENCE [LARGE SCALE GENOMIC DNA]</scope>
    <source>
        <strain evidence="1 2">CV53</strain>
    </source>
</reference>